<feature type="non-terminal residue" evidence="1">
    <location>
        <position position="1"/>
    </location>
</feature>
<reference evidence="2" key="1">
    <citation type="journal article" date="2014" name="Nat. Commun.">
        <title>Genomic adaptations of the halophilic Dead Sea filamentous fungus Eurotium rubrum.</title>
        <authorList>
            <person name="Kis-Papo T."/>
            <person name="Weig A.R."/>
            <person name="Riley R."/>
            <person name="Persoh D."/>
            <person name="Salamov A."/>
            <person name="Sun H."/>
            <person name="Lipzen A."/>
            <person name="Wasser S.P."/>
            <person name="Rambold G."/>
            <person name="Grigoriev I.V."/>
            <person name="Nevo E."/>
        </authorList>
    </citation>
    <scope>NUCLEOTIDE SEQUENCE [LARGE SCALE GENOMIC DNA]</scope>
    <source>
        <strain evidence="2">CBS 135680</strain>
    </source>
</reference>
<dbReference type="Proteomes" id="UP000019804">
    <property type="component" value="Unassembled WGS sequence"/>
</dbReference>
<keyword evidence="2" id="KW-1185">Reference proteome</keyword>
<dbReference type="EMBL" id="KK088440">
    <property type="protein sequence ID" value="EYE91986.1"/>
    <property type="molecule type" value="Genomic_DNA"/>
</dbReference>
<dbReference type="HOGENOM" id="CLU_3105955_0_0_1"/>
<gene>
    <name evidence="1" type="ORF">EURHEDRAFT_463921</name>
</gene>
<dbReference type="AlphaFoldDB" id="A0A017S572"/>
<dbReference type="RefSeq" id="XP_040635676.1">
    <property type="nucleotide sequence ID" value="XM_040784915.1"/>
</dbReference>
<evidence type="ECO:0000313" key="2">
    <source>
        <dbReference type="Proteomes" id="UP000019804"/>
    </source>
</evidence>
<sequence length="51" mass="6105">LENFESREASIDDLPVCQYFLQRFHKLGLLHGDVNWHTFIIQDRMARLIAF</sequence>
<dbReference type="OrthoDB" id="2687876at2759"/>
<dbReference type="GeneID" id="63700039"/>
<proteinExistence type="predicted"/>
<protein>
    <submittedName>
        <fullName evidence="1">Uncharacterized protein</fullName>
    </submittedName>
</protein>
<organism evidence="1 2">
    <name type="scientific">Aspergillus ruber (strain CBS 135680)</name>
    <dbReference type="NCBI Taxonomy" id="1388766"/>
    <lineage>
        <taxon>Eukaryota</taxon>
        <taxon>Fungi</taxon>
        <taxon>Dikarya</taxon>
        <taxon>Ascomycota</taxon>
        <taxon>Pezizomycotina</taxon>
        <taxon>Eurotiomycetes</taxon>
        <taxon>Eurotiomycetidae</taxon>
        <taxon>Eurotiales</taxon>
        <taxon>Aspergillaceae</taxon>
        <taxon>Aspergillus</taxon>
        <taxon>Aspergillus subgen. Aspergillus</taxon>
    </lineage>
</organism>
<name>A0A017S572_ASPRC</name>
<evidence type="ECO:0000313" key="1">
    <source>
        <dbReference type="EMBL" id="EYE91986.1"/>
    </source>
</evidence>
<accession>A0A017S572</accession>